<evidence type="ECO:0000313" key="4">
    <source>
        <dbReference type="EMBL" id="MDF0603381.1"/>
    </source>
</evidence>
<keyword evidence="2" id="KW-0732">Signal</keyword>
<dbReference type="AlphaFoldDB" id="A0AAE3NW61"/>
<feature type="chain" id="PRO_5041952495" evidence="2">
    <location>
        <begin position="22"/>
        <end position="115"/>
    </location>
</feature>
<dbReference type="Proteomes" id="UP001220964">
    <property type="component" value="Unassembled WGS sequence"/>
</dbReference>
<feature type="signal peptide" evidence="2">
    <location>
        <begin position="1"/>
        <end position="21"/>
    </location>
</feature>
<keyword evidence="1" id="KW-1133">Transmembrane helix</keyword>
<keyword evidence="1" id="KW-0812">Transmembrane</keyword>
<keyword evidence="5" id="KW-1185">Reference proteome</keyword>
<organism evidence="4 5">
    <name type="scientific">Psychromarinibacter sediminicola</name>
    <dbReference type="NCBI Taxonomy" id="3033385"/>
    <lineage>
        <taxon>Bacteria</taxon>
        <taxon>Pseudomonadati</taxon>
        <taxon>Pseudomonadota</taxon>
        <taxon>Alphaproteobacteria</taxon>
        <taxon>Rhodobacterales</taxon>
        <taxon>Paracoccaceae</taxon>
        <taxon>Psychromarinibacter</taxon>
    </lineage>
</organism>
<protein>
    <submittedName>
        <fullName evidence="4">SHOCT domain-containing protein</fullName>
    </submittedName>
</protein>
<comment type="caution">
    <text evidence="4">The sequence shown here is derived from an EMBL/GenBank/DDBJ whole genome shotgun (WGS) entry which is preliminary data.</text>
</comment>
<dbReference type="EMBL" id="JARGYC010000090">
    <property type="protein sequence ID" value="MDF0603381.1"/>
    <property type="molecule type" value="Genomic_DNA"/>
</dbReference>
<feature type="transmembrane region" description="Helical" evidence="1">
    <location>
        <begin position="45"/>
        <end position="74"/>
    </location>
</feature>
<accession>A0AAE3NW61</accession>
<gene>
    <name evidence="4" type="ORF">P1J78_21860</name>
</gene>
<evidence type="ECO:0000313" key="5">
    <source>
        <dbReference type="Proteomes" id="UP001220964"/>
    </source>
</evidence>
<evidence type="ECO:0000259" key="3">
    <source>
        <dbReference type="Pfam" id="PF09851"/>
    </source>
</evidence>
<proteinExistence type="predicted"/>
<keyword evidence="1" id="KW-0472">Membrane</keyword>
<evidence type="ECO:0000256" key="2">
    <source>
        <dbReference type="SAM" id="SignalP"/>
    </source>
</evidence>
<dbReference type="Pfam" id="PF09851">
    <property type="entry name" value="SHOCT"/>
    <property type="match status" value="1"/>
</dbReference>
<sequence length="115" mass="12864">MKRKLTALAAPLFSIAATAAAAQNTTPTQQWPDNWHGGYDHMMWGGGFGFFGGLMMLVFWAALIALVVLAVRWFDGTGGSARTRRNEAMDILRQRFAKGEIDEEEFRRRKAALED</sequence>
<feature type="domain" description="SHOCT" evidence="3">
    <location>
        <begin position="87"/>
        <end position="113"/>
    </location>
</feature>
<reference evidence="4" key="1">
    <citation type="submission" date="2023-03" db="EMBL/GenBank/DDBJ databases">
        <title>Multiphase analysis and comparison of six strains from genera Psychromarinibacter, Lutimaribacter, and Maritimibacter, including a novel species: Psychromarinibacter sediminicola sp. nov.</title>
        <authorList>
            <person name="Wang Y.-H."/>
            <person name="Ye M.-Q."/>
            <person name="Du Z.-J."/>
        </authorList>
    </citation>
    <scope>NUCLEOTIDE SEQUENCE</scope>
    <source>
        <strain evidence="4">C21-152</strain>
    </source>
</reference>
<dbReference type="InterPro" id="IPR018649">
    <property type="entry name" value="SHOCT"/>
</dbReference>
<dbReference type="RefSeq" id="WP_275569504.1">
    <property type="nucleotide sequence ID" value="NZ_JARGYC010000090.1"/>
</dbReference>
<name>A0AAE3NW61_9RHOB</name>
<evidence type="ECO:0000256" key="1">
    <source>
        <dbReference type="SAM" id="Phobius"/>
    </source>
</evidence>